<gene>
    <name evidence="3" type="ORF">M9Y10_025484</name>
</gene>
<organism evidence="3 4">
    <name type="scientific">Tritrichomonas musculus</name>
    <dbReference type="NCBI Taxonomy" id="1915356"/>
    <lineage>
        <taxon>Eukaryota</taxon>
        <taxon>Metamonada</taxon>
        <taxon>Parabasalia</taxon>
        <taxon>Tritrichomonadida</taxon>
        <taxon>Tritrichomonadidae</taxon>
        <taxon>Tritrichomonas</taxon>
    </lineage>
</organism>
<evidence type="ECO:0000313" key="3">
    <source>
        <dbReference type="EMBL" id="KAK8842625.1"/>
    </source>
</evidence>
<protein>
    <recommendedName>
        <fullName evidence="2">Initiator binding protein 39kDa C-terminal domain-containing protein</fullName>
    </recommendedName>
</protein>
<sequence>MPNNYQFINSEPIFNQPPKKNESKTRQALVIQPPPYNNPKSNLTNNSSSSLTSTFPTSSFNIVSKIDSSFITHLKSKWKVISDNRDITLMPIDLFLTRVSEVYQLKDITQTEAFHLFSLVSFCSIPGWFSFENFIILSTNFGEKNAILPKLVSLLQSNQKTGNWMRFKFKNSPKPKESTRVYFNSGASYGFIVVKPNGNKFFVYNDFNTPFFSDFLIDDKGNRYNCWDSIINN</sequence>
<evidence type="ECO:0000256" key="1">
    <source>
        <dbReference type="SAM" id="MobiDB-lite"/>
    </source>
</evidence>
<dbReference type="SUPFAM" id="SSF103409">
    <property type="entry name" value="39 kda initiator binding protein, IBP39, C-terminal domains"/>
    <property type="match status" value="1"/>
</dbReference>
<name>A0ABR2H8T6_9EUKA</name>
<dbReference type="InterPro" id="IPR036184">
    <property type="entry name" value="IBP39-like_C_sf"/>
</dbReference>
<keyword evidence="4" id="KW-1185">Reference proteome</keyword>
<feature type="compositionally biased region" description="Polar residues" evidence="1">
    <location>
        <begin position="1"/>
        <end position="13"/>
    </location>
</feature>
<dbReference type="InterPro" id="IPR024238">
    <property type="entry name" value="IBP39_C"/>
</dbReference>
<accession>A0ABR2H8T6</accession>
<feature type="region of interest" description="Disordered" evidence="1">
    <location>
        <begin position="1"/>
        <end position="26"/>
    </location>
</feature>
<reference evidence="3 4" key="1">
    <citation type="submission" date="2024-04" db="EMBL/GenBank/DDBJ databases">
        <title>Tritrichomonas musculus Genome.</title>
        <authorList>
            <person name="Alves-Ferreira E."/>
            <person name="Grigg M."/>
            <person name="Lorenzi H."/>
            <person name="Galac M."/>
        </authorList>
    </citation>
    <scope>NUCLEOTIDE SEQUENCE [LARGE SCALE GENOMIC DNA]</scope>
    <source>
        <strain evidence="3 4">EAF2021</strain>
    </source>
</reference>
<feature type="domain" description="Initiator binding protein 39kDa C-terminal" evidence="2">
    <location>
        <begin position="61"/>
        <end position="231"/>
    </location>
</feature>
<dbReference type="EMBL" id="JAPFFF010000037">
    <property type="protein sequence ID" value="KAK8842625.1"/>
    <property type="molecule type" value="Genomic_DNA"/>
</dbReference>
<proteinExistence type="predicted"/>
<evidence type="ECO:0000259" key="2">
    <source>
        <dbReference type="Pfam" id="PF11422"/>
    </source>
</evidence>
<comment type="caution">
    <text evidence="3">The sequence shown here is derived from an EMBL/GenBank/DDBJ whole genome shotgun (WGS) entry which is preliminary data.</text>
</comment>
<dbReference type="Proteomes" id="UP001470230">
    <property type="component" value="Unassembled WGS sequence"/>
</dbReference>
<dbReference type="Pfam" id="PF11422">
    <property type="entry name" value="IBP39"/>
    <property type="match status" value="1"/>
</dbReference>
<evidence type="ECO:0000313" key="4">
    <source>
        <dbReference type="Proteomes" id="UP001470230"/>
    </source>
</evidence>